<accession>A0A840ZJN6</accession>
<evidence type="ECO:0000313" key="2">
    <source>
        <dbReference type="Proteomes" id="UP000583454"/>
    </source>
</evidence>
<dbReference type="EMBL" id="JACHOP010000006">
    <property type="protein sequence ID" value="MBB5757338.1"/>
    <property type="molecule type" value="Genomic_DNA"/>
</dbReference>
<proteinExistence type="predicted"/>
<dbReference type="AlphaFoldDB" id="A0A840ZJN6"/>
<name>A0A840ZJN6_9HYPH</name>
<gene>
    <name evidence="1" type="ORF">HNR00_002049</name>
</gene>
<protein>
    <submittedName>
        <fullName evidence="1">Ribosome modulation factor</fullName>
    </submittedName>
</protein>
<comment type="caution">
    <text evidence="1">The sequence shown here is derived from an EMBL/GenBank/DDBJ whole genome shotgun (WGS) entry which is preliminary data.</text>
</comment>
<dbReference type="Proteomes" id="UP000583454">
    <property type="component" value="Unassembled WGS sequence"/>
</dbReference>
<reference evidence="1 2" key="1">
    <citation type="submission" date="2020-08" db="EMBL/GenBank/DDBJ databases">
        <title>Genomic Encyclopedia of Type Strains, Phase IV (KMG-IV): sequencing the most valuable type-strain genomes for metagenomic binning, comparative biology and taxonomic classification.</title>
        <authorList>
            <person name="Goeker M."/>
        </authorList>
    </citation>
    <scope>NUCLEOTIDE SEQUENCE [LARGE SCALE GENOMIC DNA]</scope>
    <source>
        <strain evidence="1 2">DSM 2163</strain>
    </source>
</reference>
<keyword evidence="2" id="KW-1185">Reference proteome</keyword>
<evidence type="ECO:0000313" key="1">
    <source>
        <dbReference type="EMBL" id="MBB5757338.1"/>
    </source>
</evidence>
<dbReference type="RefSeq" id="WP_183568773.1">
    <property type="nucleotide sequence ID" value="NZ_JACHOP010000006.1"/>
</dbReference>
<organism evidence="1 2">
    <name type="scientific">Methylorubrum rhodinum</name>
    <dbReference type="NCBI Taxonomy" id="29428"/>
    <lineage>
        <taxon>Bacteria</taxon>
        <taxon>Pseudomonadati</taxon>
        <taxon>Pseudomonadota</taxon>
        <taxon>Alphaproteobacteria</taxon>
        <taxon>Hyphomicrobiales</taxon>
        <taxon>Methylobacteriaceae</taxon>
        <taxon>Methylorubrum</taxon>
    </lineage>
</organism>
<sequence length="71" mass="7986">MHDEFTWPDKGTGMSDVALDEAFRNGKDAHRGGVLRADNPFPELSDEALEWFEGWDDAKHDDLEATDHGGR</sequence>